<proteinExistence type="predicted"/>
<comment type="caution">
    <text evidence="1">The sequence shown here is derived from an EMBL/GenBank/DDBJ whole genome shotgun (WGS) entry which is preliminary data.</text>
</comment>
<evidence type="ECO:0000313" key="2">
    <source>
        <dbReference type="Proteomes" id="UP000321225"/>
    </source>
</evidence>
<dbReference type="Proteomes" id="UP000321225">
    <property type="component" value="Unassembled WGS sequence"/>
</dbReference>
<reference evidence="1 2" key="1">
    <citation type="submission" date="2019-07" db="EMBL/GenBank/DDBJ databases">
        <title>Whole genome shotgun sequence of Microbacterium aerolatum NBRC 103071.</title>
        <authorList>
            <person name="Hosoyama A."/>
            <person name="Uohara A."/>
            <person name="Ohji S."/>
            <person name="Ichikawa N."/>
        </authorList>
    </citation>
    <scope>NUCLEOTIDE SEQUENCE [LARGE SCALE GENOMIC DNA]</scope>
    <source>
        <strain evidence="1 2">NBRC 103071</strain>
    </source>
</reference>
<keyword evidence="2" id="KW-1185">Reference proteome</keyword>
<name>A0A511AGG7_9MICO</name>
<dbReference type="AlphaFoldDB" id="A0A511AGG7"/>
<accession>A0A511AGG7</accession>
<evidence type="ECO:0000313" key="1">
    <source>
        <dbReference type="EMBL" id="GEK85107.1"/>
    </source>
</evidence>
<sequence length="148" mass="15684">MTETGIGPIEAGGDFTATLSELPESWMNDDNCSWTAWWNAEDQSYSMNFVRGTESDDAPIVLASASAADPVTPGVGPRTTEGLGIGSTRDEVRAQYPDAAEGEAPIGDGTWLSVPGDGTTIFFEYYTGDQANAVTVTTLDEPPYEMCG</sequence>
<gene>
    <name evidence="1" type="ORF">MAE01_02830</name>
</gene>
<organism evidence="1 2">
    <name type="scientific">Microbacterium aerolatum</name>
    <dbReference type="NCBI Taxonomy" id="153731"/>
    <lineage>
        <taxon>Bacteria</taxon>
        <taxon>Bacillati</taxon>
        <taxon>Actinomycetota</taxon>
        <taxon>Actinomycetes</taxon>
        <taxon>Micrococcales</taxon>
        <taxon>Microbacteriaceae</taxon>
        <taxon>Microbacterium</taxon>
    </lineage>
</organism>
<dbReference type="EMBL" id="BJUW01000001">
    <property type="protein sequence ID" value="GEK85107.1"/>
    <property type="molecule type" value="Genomic_DNA"/>
</dbReference>
<protein>
    <submittedName>
        <fullName evidence="1">Uncharacterized protein</fullName>
    </submittedName>
</protein>
<dbReference type="RefSeq" id="WP_404438964.1">
    <property type="nucleotide sequence ID" value="NZ_CP085236.1"/>
</dbReference>